<dbReference type="AlphaFoldDB" id="A0A1I4ZW34"/>
<evidence type="ECO:0000313" key="2">
    <source>
        <dbReference type="Proteomes" id="UP000198575"/>
    </source>
</evidence>
<protein>
    <submittedName>
        <fullName evidence="1">Uncharacterized protein</fullName>
    </submittedName>
</protein>
<keyword evidence="2" id="KW-1185">Reference proteome</keyword>
<dbReference type="STRING" id="578942.SAMN05216289_12945"/>
<dbReference type="RefSeq" id="WP_139225072.1">
    <property type="nucleotide sequence ID" value="NZ_FOVF01000029.1"/>
</dbReference>
<dbReference type="EMBL" id="FOVF01000029">
    <property type="protein sequence ID" value="SFN54293.1"/>
    <property type="molecule type" value="Genomic_DNA"/>
</dbReference>
<dbReference type="OrthoDB" id="5509507at2"/>
<sequence>MADHGEHRKDLRQVPGPIRRGCCAARWLATWLMLTMPLISFASPVTTLRLHSTQSGLHVFTAGLGFRKGDVPDFAHLQLADSQVTVKARWNDGSVKHAIAAGQISLVAGQNTEVVVESVATEPGGTALTASDIQNANPSALVDLGAVGAVSLSTLLATPVRTWISGPEMVEAHYRASPNGNANIAIWFQVRLYKSGQLWVRTWVDNGRLDVAASDRSYVPSVVIGGVQVFDNGGAVLTHFAHTRWSQEAWIGAASPVEADIDTGYLVSTRLLPNFFGDTPGQAALDGLTQVYVPFSPAGWTPQMGETGFQDQIGLLPLWDALYVTSHADSRARKAVMAQTLALNSYPIVWKDSVTQATPLPSARPTWTVDGPNQGGATSIGAGALVWDIAHHGSGGYLAYLISGDYYALETMADQAALCYLMNTSGNGSGTARLMTGQTRGMAWCLRTLSQYVGIAPSGDPIAADYRALLASNIAHWAGVVDTLGASGIGYFYEYDIDLYAPGTIAPWQQHFMMQALGLGSDLEPLANMSAYERVRDWLYQGAVGILGTGAGYCFNYASVYNAKISDGGNDNPASWYPTWAQVFAETHGSAACGNALLGNSGGAPSAAATGYWGNLLPAIAYAVDHQASGAAAAWQRLTGASNWPVLRNSGFGAIPNWGIEPRATATGDLIFADSFENP</sequence>
<gene>
    <name evidence="1" type="ORF">SAMN05216289_12945</name>
</gene>
<dbReference type="Proteomes" id="UP000198575">
    <property type="component" value="Unassembled WGS sequence"/>
</dbReference>
<proteinExistence type="predicted"/>
<evidence type="ECO:0000313" key="1">
    <source>
        <dbReference type="EMBL" id="SFN54293.1"/>
    </source>
</evidence>
<organism evidence="1 2">
    <name type="scientific">Dokdonella immobilis</name>
    <dbReference type="NCBI Taxonomy" id="578942"/>
    <lineage>
        <taxon>Bacteria</taxon>
        <taxon>Pseudomonadati</taxon>
        <taxon>Pseudomonadota</taxon>
        <taxon>Gammaproteobacteria</taxon>
        <taxon>Lysobacterales</taxon>
        <taxon>Rhodanobacteraceae</taxon>
        <taxon>Dokdonella</taxon>
    </lineage>
</organism>
<accession>A0A1I4ZW34</accession>
<name>A0A1I4ZW34_9GAMM</name>
<reference evidence="1 2" key="1">
    <citation type="submission" date="2016-10" db="EMBL/GenBank/DDBJ databases">
        <authorList>
            <person name="de Groot N.N."/>
        </authorList>
    </citation>
    <scope>NUCLEOTIDE SEQUENCE [LARGE SCALE GENOMIC DNA]</scope>
    <source>
        <strain evidence="1 2">CGMCC 1.7659</strain>
    </source>
</reference>